<organism evidence="2 3">
    <name type="scientific">Rousettus aegyptiacus</name>
    <name type="common">Egyptian fruit bat</name>
    <name type="synonym">Pteropus aegyptiacus</name>
    <dbReference type="NCBI Taxonomy" id="9407"/>
    <lineage>
        <taxon>Eukaryota</taxon>
        <taxon>Metazoa</taxon>
        <taxon>Chordata</taxon>
        <taxon>Craniata</taxon>
        <taxon>Vertebrata</taxon>
        <taxon>Euteleostomi</taxon>
        <taxon>Mammalia</taxon>
        <taxon>Eutheria</taxon>
        <taxon>Laurasiatheria</taxon>
        <taxon>Chiroptera</taxon>
        <taxon>Yinpterochiroptera</taxon>
        <taxon>Pteropodoidea</taxon>
        <taxon>Pteropodidae</taxon>
        <taxon>Rousettinae</taxon>
        <taxon>Rousettus</taxon>
    </lineage>
</organism>
<protein>
    <submittedName>
        <fullName evidence="2">Uncharacterized protein</fullName>
    </submittedName>
</protein>
<evidence type="ECO:0000313" key="2">
    <source>
        <dbReference type="EMBL" id="KAF6506267.1"/>
    </source>
</evidence>
<keyword evidence="3" id="KW-1185">Reference proteome</keyword>
<dbReference type="AlphaFoldDB" id="A0A7J8KBL7"/>
<feature type="region of interest" description="Disordered" evidence="1">
    <location>
        <begin position="43"/>
        <end position="116"/>
    </location>
</feature>
<proteinExistence type="predicted"/>
<sequence>MSSRSELRGEFQNIVRETLVYGLHLKTRDWVKPPRGVVCVDVGERGPGRGRGWAGPPRAARDWHRGAAGKGERARGGGAGRSARGAAGRTSSAPSLPGVSPRRLTDLGEPLDPGTPAPPCHWGTSWVSAHLPLPCPWIPAHPPPACHWGTSWVSAHLPLPCPWIPAHPPLPCRAVLRREVPGASASLSPASYPHAHQGDEGPVNARVQPRPAEDRPPSVVINRFVWPDASMSANLGDNTQFVAARF</sequence>
<reference evidence="2 3" key="1">
    <citation type="journal article" date="2020" name="Nature">
        <title>Six reference-quality genomes reveal evolution of bat adaptations.</title>
        <authorList>
            <person name="Jebb D."/>
            <person name="Huang Z."/>
            <person name="Pippel M."/>
            <person name="Hughes G.M."/>
            <person name="Lavrichenko K."/>
            <person name="Devanna P."/>
            <person name="Winkler S."/>
            <person name="Jermiin L.S."/>
            <person name="Skirmuntt E.C."/>
            <person name="Katzourakis A."/>
            <person name="Burkitt-Gray L."/>
            <person name="Ray D.A."/>
            <person name="Sullivan K.A.M."/>
            <person name="Roscito J.G."/>
            <person name="Kirilenko B.M."/>
            <person name="Davalos L.M."/>
            <person name="Corthals A.P."/>
            <person name="Power M.L."/>
            <person name="Jones G."/>
            <person name="Ransome R.D."/>
            <person name="Dechmann D.K.N."/>
            <person name="Locatelli A.G."/>
            <person name="Puechmaille S.J."/>
            <person name="Fedrigo O."/>
            <person name="Jarvis E.D."/>
            <person name="Hiller M."/>
            <person name="Vernes S.C."/>
            <person name="Myers E.W."/>
            <person name="Teeling E.C."/>
        </authorList>
    </citation>
    <scope>NUCLEOTIDE SEQUENCE [LARGE SCALE GENOMIC DNA]</scope>
    <source>
        <strain evidence="2">MRouAeg1</strain>
        <tissue evidence="2">Muscle</tissue>
    </source>
</reference>
<evidence type="ECO:0000256" key="1">
    <source>
        <dbReference type="SAM" id="MobiDB-lite"/>
    </source>
</evidence>
<gene>
    <name evidence="2" type="ORF">HJG63_008053</name>
</gene>
<comment type="caution">
    <text evidence="2">The sequence shown here is derived from an EMBL/GenBank/DDBJ whole genome shotgun (WGS) entry which is preliminary data.</text>
</comment>
<evidence type="ECO:0000313" key="3">
    <source>
        <dbReference type="Proteomes" id="UP000593571"/>
    </source>
</evidence>
<accession>A0A7J8KBL7</accession>
<feature type="compositionally biased region" description="Basic and acidic residues" evidence="1">
    <location>
        <begin position="59"/>
        <end position="75"/>
    </location>
</feature>
<name>A0A7J8KBL7_ROUAE</name>
<dbReference type="Proteomes" id="UP000593571">
    <property type="component" value="Unassembled WGS sequence"/>
</dbReference>
<dbReference type="EMBL" id="JACASE010000001">
    <property type="protein sequence ID" value="KAF6506267.1"/>
    <property type="molecule type" value="Genomic_DNA"/>
</dbReference>